<dbReference type="Gene3D" id="3.10.490.10">
    <property type="entry name" value="Gamma-glutamyl cyclotransferase-like"/>
    <property type="match status" value="1"/>
</dbReference>
<reference evidence="2 3" key="1">
    <citation type="submission" date="2015-04" db="EMBL/GenBank/DDBJ databases">
        <title>Complete genome sequence of Schizopora paradoxa KUC8140, a cosmopolitan wood degrader in East Asia.</title>
        <authorList>
            <consortium name="DOE Joint Genome Institute"/>
            <person name="Min B."/>
            <person name="Park H."/>
            <person name="Jang Y."/>
            <person name="Kim J.-J."/>
            <person name="Kim K.H."/>
            <person name="Pangilinan J."/>
            <person name="Lipzen A."/>
            <person name="Riley R."/>
            <person name="Grigoriev I.V."/>
            <person name="Spatafora J.W."/>
            <person name="Choi I.-G."/>
        </authorList>
    </citation>
    <scope>NUCLEOTIDE SEQUENCE [LARGE SCALE GENOMIC DNA]</scope>
    <source>
        <strain evidence="2 3">KUC8140</strain>
    </source>
</reference>
<name>A0A0H2S653_9AGAM</name>
<evidence type="ECO:0000313" key="2">
    <source>
        <dbReference type="EMBL" id="KLO17143.1"/>
    </source>
</evidence>
<sequence>MSSAFFYGTLLHPKVLKRVIGNDGEHLKICPAVLLLFDNATCGHQPQDHTRHRVKLADYPGLLPYSKSKDMFNRELSRDEHAVRGNLITGLTKTDMFYLDHFEGSVCLVRIYFVSLLTVIKEYVLESVVVHPLGPLEALNHPSKSVVAANAPSLPDPLPEGIDAVTYMWNAHKDKLEPELWSYEVFIRDNAWKWVGPSADDDEYSEVDRRREANGIIEKAAEDAIKEGSLN</sequence>
<organism evidence="2 3">
    <name type="scientific">Schizopora paradoxa</name>
    <dbReference type="NCBI Taxonomy" id="27342"/>
    <lineage>
        <taxon>Eukaryota</taxon>
        <taxon>Fungi</taxon>
        <taxon>Dikarya</taxon>
        <taxon>Basidiomycota</taxon>
        <taxon>Agaricomycotina</taxon>
        <taxon>Agaricomycetes</taxon>
        <taxon>Hymenochaetales</taxon>
        <taxon>Schizoporaceae</taxon>
        <taxon>Schizopora</taxon>
    </lineage>
</organism>
<dbReference type="AlphaFoldDB" id="A0A0H2S653"/>
<dbReference type="OrthoDB" id="1044435at2759"/>
<dbReference type="PANTHER" id="PTHR31544:SF2">
    <property type="entry name" value="AIG2-LIKE PROTEIN D"/>
    <property type="match status" value="1"/>
</dbReference>
<dbReference type="InParanoid" id="A0A0H2S653"/>
<accession>A0A0H2S653</accession>
<dbReference type="PANTHER" id="PTHR31544">
    <property type="entry name" value="AIG2-LIKE PROTEIN D"/>
    <property type="match status" value="1"/>
</dbReference>
<dbReference type="InterPro" id="IPR013024">
    <property type="entry name" value="GGCT-like"/>
</dbReference>
<dbReference type="CDD" id="cd06661">
    <property type="entry name" value="GGCT_like"/>
    <property type="match status" value="1"/>
</dbReference>
<keyword evidence="3" id="KW-1185">Reference proteome</keyword>
<dbReference type="Proteomes" id="UP000053477">
    <property type="component" value="Unassembled WGS sequence"/>
</dbReference>
<proteinExistence type="inferred from homology"/>
<comment type="similarity">
    <text evidence="1">Belongs to the gamma-glutamylcyclotransferase family.</text>
</comment>
<dbReference type="EMBL" id="KQ085908">
    <property type="protein sequence ID" value="KLO17143.1"/>
    <property type="molecule type" value="Genomic_DNA"/>
</dbReference>
<evidence type="ECO:0000313" key="3">
    <source>
        <dbReference type="Proteomes" id="UP000053477"/>
    </source>
</evidence>
<gene>
    <name evidence="2" type="ORF">SCHPADRAFT_887254</name>
</gene>
<dbReference type="InterPro" id="IPR045038">
    <property type="entry name" value="AIG2-like"/>
</dbReference>
<protein>
    <submittedName>
        <fullName evidence="2">Uncharacterized protein</fullName>
    </submittedName>
</protein>
<evidence type="ECO:0000256" key="1">
    <source>
        <dbReference type="ARBA" id="ARBA00008861"/>
    </source>
</evidence>